<evidence type="ECO:0000256" key="2">
    <source>
        <dbReference type="SAM" id="MobiDB-lite"/>
    </source>
</evidence>
<proteinExistence type="predicted"/>
<feature type="compositionally biased region" description="Basic and acidic residues" evidence="2">
    <location>
        <begin position="1"/>
        <end position="10"/>
    </location>
</feature>
<sequence length="236" mass="27284">MKPPKLKADSPQHQSGETDPERALRTANLHVMDDFTSGRRPITDVLDKLDQKILEYKAQNFGDTQIAKILAEEEGSEYSPKTIGTRYRRIRLAKMAANDAPLQFKEKHWTMQEDEALIKAHNINKKRHERELAQVNARIFEDTAFTLNDLSNQTFHSAKACESRLEELLSGRAQPHPDDDDDPRRPFRDRVEGLAAKWAQQSEEQMQDLEDGEDEMDRLYLGKRASRAKKMVLKRE</sequence>
<organism evidence="4 5">
    <name type="scientific">Phyllosticta paracitricarpa</name>
    <dbReference type="NCBI Taxonomy" id="2016321"/>
    <lineage>
        <taxon>Eukaryota</taxon>
        <taxon>Fungi</taxon>
        <taxon>Dikarya</taxon>
        <taxon>Ascomycota</taxon>
        <taxon>Pezizomycotina</taxon>
        <taxon>Dothideomycetes</taxon>
        <taxon>Dothideomycetes incertae sedis</taxon>
        <taxon>Botryosphaeriales</taxon>
        <taxon>Phyllostictaceae</taxon>
        <taxon>Phyllosticta</taxon>
    </lineage>
</organism>
<evidence type="ECO:0000313" key="5">
    <source>
        <dbReference type="Proteomes" id="UP001367316"/>
    </source>
</evidence>
<dbReference type="Proteomes" id="UP001367316">
    <property type="component" value="Unassembled WGS sequence"/>
</dbReference>
<evidence type="ECO:0000256" key="1">
    <source>
        <dbReference type="SAM" id="Coils"/>
    </source>
</evidence>
<feature type="coiled-coil region" evidence="1">
    <location>
        <begin position="111"/>
        <end position="138"/>
    </location>
</feature>
<protein>
    <recommendedName>
        <fullName evidence="3">DUF7626 domain-containing protein</fullName>
    </recommendedName>
</protein>
<evidence type="ECO:0000259" key="3">
    <source>
        <dbReference type="Pfam" id="PF24625"/>
    </source>
</evidence>
<name>A0ABR1N7G9_9PEZI</name>
<feature type="compositionally biased region" description="Acidic residues" evidence="2">
    <location>
        <begin position="205"/>
        <end position="215"/>
    </location>
</feature>
<dbReference type="InterPro" id="IPR056043">
    <property type="entry name" value="DUF7626"/>
</dbReference>
<gene>
    <name evidence="4" type="ORF">JOL62DRAFT_92272</name>
</gene>
<feature type="compositionally biased region" description="Basic and acidic residues" evidence="2">
    <location>
        <begin position="182"/>
        <end position="192"/>
    </location>
</feature>
<keyword evidence="1" id="KW-0175">Coiled coil</keyword>
<accession>A0ABR1N7G9</accession>
<feature type="region of interest" description="Disordered" evidence="2">
    <location>
        <begin position="1"/>
        <end position="21"/>
    </location>
</feature>
<dbReference type="EMBL" id="JBBPBF010000015">
    <property type="protein sequence ID" value="KAK7611160.1"/>
    <property type="molecule type" value="Genomic_DNA"/>
</dbReference>
<feature type="region of interest" description="Disordered" evidence="2">
    <location>
        <begin position="166"/>
        <end position="215"/>
    </location>
</feature>
<feature type="domain" description="DUF7626" evidence="3">
    <location>
        <begin position="46"/>
        <end position="99"/>
    </location>
</feature>
<dbReference type="Pfam" id="PF24625">
    <property type="entry name" value="DUF7626"/>
    <property type="match status" value="1"/>
</dbReference>
<comment type="caution">
    <text evidence="4">The sequence shown here is derived from an EMBL/GenBank/DDBJ whole genome shotgun (WGS) entry which is preliminary data.</text>
</comment>
<reference evidence="4 5" key="1">
    <citation type="submission" date="2024-04" db="EMBL/GenBank/DDBJ databases">
        <title>Phyllosticta paracitricarpa is synonymous to the EU quarantine fungus P. citricarpa based on phylogenomic analyses.</title>
        <authorList>
            <consortium name="Lawrence Berkeley National Laboratory"/>
            <person name="Van ingen-buijs V.A."/>
            <person name="Van westerhoven A.C."/>
            <person name="Haridas S."/>
            <person name="Skiadas P."/>
            <person name="Martin F."/>
            <person name="Groenewald J.Z."/>
            <person name="Crous P.W."/>
            <person name="Seidl M.F."/>
        </authorList>
    </citation>
    <scope>NUCLEOTIDE SEQUENCE [LARGE SCALE GENOMIC DNA]</scope>
    <source>
        <strain evidence="4 5">CBS 141358</strain>
    </source>
</reference>
<evidence type="ECO:0000313" key="4">
    <source>
        <dbReference type="EMBL" id="KAK7611160.1"/>
    </source>
</evidence>
<keyword evidence="5" id="KW-1185">Reference proteome</keyword>